<evidence type="ECO:0000313" key="11">
    <source>
        <dbReference type="Proteomes" id="UP001164390"/>
    </source>
</evidence>
<dbReference type="Pfam" id="PF00266">
    <property type="entry name" value="Aminotran_5"/>
    <property type="match status" value="1"/>
</dbReference>
<comment type="subunit">
    <text evidence="3">Heterodimer of a large and a small subunit.</text>
</comment>
<dbReference type="Gene3D" id="3.90.1150.10">
    <property type="entry name" value="Aspartate Aminotransferase, domain 1"/>
    <property type="match status" value="1"/>
</dbReference>
<dbReference type="Proteomes" id="UP001164390">
    <property type="component" value="Chromosome"/>
</dbReference>
<dbReference type="PANTHER" id="PTHR21152">
    <property type="entry name" value="AMINOTRANSFERASE CLASS V"/>
    <property type="match status" value="1"/>
</dbReference>
<proteinExistence type="inferred from homology"/>
<dbReference type="PIRSF" id="PIRSF000524">
    <property type="entry name" value="SPT"/>
    <property type="match status" value="1"/>
</dbReference>
<keyword evidence="11" id="KW-1185">Reference proteome</keyword>
<evidence type="ECO:0000256" key="1">
    <source>
        <dbReference type="ARBA" id="ARBA00001933"/>
    </source>
</evidence>
<comment type="similarity">
    <text evidence="2">Belongs to the class-V pyridoxal-phosphate-dependent aminotransferase family.</text>
</comment>
<dbReference type="EMBL" id="CP094970">
    <property type="protein sequence ID" value="UYM05811.1"/>
    <property type="molecule type" value="Genomic_DNA"/>
</dbReference>
<dbReference type="InterPro" id="IPR024169">
    <property type="entry name" value="SP_NH2Trfase/AEP_transaminase"/>
</dbReference>
<organism evidence="10 11">
    <name type="scientific">Solicola gregarius</name>
    <dbReference type="NCBI Taxonomy" id="2908642"/>
    <lineage>
        <taxon>Bacteria</taxon>
        <taxon>Bacillati</taxon>
        <taxon>Actinomycetota</taxon>
        <taxon>Actinomycetes</taxon>
        <taxon>Propionibacteriales</taxon>
        <taxon>Nocardioidaceae</taxon>
        <taxon>Solicola</taxon>
    </lineage>
</organism>
<sequence length="385" mass="41722">MGRHYLQIPGPTNCPEEVLRAIAKPTIDHRGPEFQAMGKRVLENIKPVFKTKNPVIIYPASGTGAWEAALVNTLSPGDRVLCFETGHFAALWQTMATELGLTVDFVPGDWRHGVDTDVLAERLTADTAHEIKAVCCVHNETSTGVTSRIGDVREAMDASGHPALLLVDTISSLGSIDYRHDEWKVDVTVAGSQKGLMLPPGLSFNAVSDKALAAYETAGLRKSFWDWKPILDANASGFWQYTPATNLLYGLEVALRLLEEEGLDNVFARHQRHSAATRAAVAAWGGGLEVQCLDEREHSGALTAIRVPDGHDADAIRKLILDRFDMSLGAGLTKLAGRVFRIGHIGWFEDLSLIGTLGGVQIGLSLSGVPIKKDGVDTAMEVLER</sequence>
<dbReference type="GO" id="GO:0019265">
    <property type="term" value="P:glycine biosynthetic process, by transamination of glyoxylate"/>
    <property type="evidence" value="ECO:0007669"/>
    <property type="project" value="TreeGrafter"/>
</dbReference>
<dbReference type="AlphaFoldDB" id="A0AA46TIG2"/>
<evidence type="ECO:0000256" key="2">
    <source>
        <dbReference type="ARBA" id="ARBA00009236"/>
    </source>
</evidence>
<dbReference type="InterPro" id="IPR015421">
    <property type="entry name" value="PyrdxlP-dep_Trfase_major"/>
</dbReference>
<dbReference type="RefSeq" id="WP_271634637.1">
    <property type="nucleotide sequence ID" value="NZ_CP094970.1"/>
</dbReference>
<accession>A0AA46TIG2</accession>
<dbReference type="InterPro" id="IPR000192">
    <property type="entry name" value="Aminotrans_V_dom"/>
</dbReference>
<feature type="binding site" evidence="7">
    <location>
        <position position="341"/>
    </location>
    <ligand>
        <name>substrate</name>
    </ligand>
</feature>
<dbReference type="GO" id="GO:0004760">
    <property type="term" value="F:L-serine-pyruvate transaminase activity"/>
    <property type="evidence" value="ECO:0007669"/>
    <property type="project" value="TreeGrafter"/>
</dbReference>
<evidence type="ECO:0000313" key="10">
    <source>
        <dbReference type="EMBL" id="UYM05811.1"/>
    </source>
</evidence>
<keyword evidence="10" id="KW-0032">Aminotransferase</keyword>
<evidence type="ECO:0000256" key="4">
    <source>
        <dbReference type="ARBA" id="ARBA00022898"/>
    </source>
</evidence>
<dbReference type="PANTHER" id="PTHR21152:SF40">
    <property type="entry name" value="ALANINE--GLYOXYLATE AMINOTRANSFERASE"/>
    <property type="match status" value="1"/>
</dbReference>
<feature type="domain" description="Aminotransferase class V" evidence="9">
    <location>
        <begin position="5"/>
        <end position="317"/>
    </location>
</feature>
<dbReference type="Gene3D" id="3.40.640.10">
    <property type="entry name" value="Type I PLP-dependent aspartate aminotransferase-like (Major domain)"/>
    <property type="match status" value="1"/>
</dbReference>
<keyword evidence="10" id="KW-0808">Transferase</keyword>
<name>A0AA46TIG2_9ACTN</name>
<reference evidence="10" key="1">
    <citation type="submission" date="2022-01" db="EMBL/GenBank/DDBJ databases">
        <title>Nocardioidaceae gen. sp. A5X3R13.</title>
        <authorList>
            <person name="Lopez Marin M.A."/>
            <person name="Uhlik O."/>
        </authorList>
    </citation>
    <scope>NUCLEOTIDE SEQUENCE</scope>
    <source>
        <strain evidence="10">A5X3R13</strain>
    </source>
</reference>
<evidence type="ECO:0000256" key="5">
    <source>
        <dbReference type="ARBA" id="ARBA00054899"/>
    </source>
</evidence>
<feature type="modified residue" description="N6-(pyridoxal phosphate)lysine" evidence="8">
    <location>
        <position position="194"/>
    </location>
</feature>
<dbReference type="FunFam" id="3.40.640.10:FF:000054">
    <property type="entry name" value="Serine--glyoxylate aminotransferase"/>
    <property type="match status" value="1"/>
</dbReference>
<gene>
    <name evidence="10" type="ORF">L0C25_01655</name>
</gene>
<evidence type="ECO:0000256" key="6">
    <source>
        <dbReference type="ARBA" id="ARBA00079151"/>
    </source>
</evidence>
<dbReference type="SUPFAM" id="SSF53383">
    <property type="entry name" value="PLP-dependent transferases"/>
    <property type="match status" value="1"/>
</dbReference>
<comment type="function">
    <text evidence="5">Soluble hydrogenase catalyzes both production and consumption of hydrogen from suitable artificial electron donors or acceptors. This subunit catalyzes the tritium-exchange activity.</text>
</comment>
<dbReference type="InterPro" id="IPR015422">
    <property type="entry name" value="PyrdxlP-dep_Trfase_small"/>
</dbReference>
<keyword evidence="4 8" id="KW-0663">Pyridoxal phosphate</keyword>
<dbReference type="InterPro" id="IPR015424">
    <property type="entry name" value="PyrdxlP-dep_Trfase"/>
</dbReference>
<dbReference type="GO" id="GO:0008453">
    <property type="term" value="F:alanine-glyoxylate transaminase activity"/>
    <property type="evidence" value="ECO:0007669"/>
    <property type="project" value="TreeGrafter"/>
</dbReference>
<evidence type="ECO:0000256" key="8">
    <source>
        <dbReference type="PIRSR" id="PIRSR000524-50"/>
    </source>
</evidence>
<evidence type="ECO:0000256" key="3">
    <source>
        <dbReference type="ARBA" id="ARBA00011771"/>
    </source>
</evidence>
<comment type="cofactor">
    <cofactor evidence="1 8">
        <name>pyridoxal 5'-phosphate</name>
        <dbReference type="ChEBI" id="CHEBI:597326"/>
    </cofactor>
</comment>
<evidence type="ECO:0000256" key="7">
    <source>
        <dbReference type="PIRSR" id="PIRSR000524-1"/>
    </source>
</evidence>
<evidence type="ECO:0000259" key="9">
    <source>
        <dbReference type="Pfam" id="PF00266"/>
    </source>
</evidence>
<protein>
    <recommendedName>
        <fullName evidence="6">Tritium exchange subunit</fullName>
    </recommendedName>
</protein>
<dbReference type="KEGG" id="sgrg:L0C25_01655"/>